<dbReference type="PROSITE" id="PS51186">
    <property type="entry name" value="GNAT"/>
    <property type="match status" value="1"/>
</dbReference>
<accession>A0ABZ0ICX6</accession>
<dbReference type="InterPro" id="IPR000182">
    <property type="entry name" value="GNAT_dom"/>
</dbReference>
<keyword evidence="2 4" id="KW-0012">Acyltransferase</keyword>
<feature type="domain" description="N-acetyltransferase" evidence="3">
    <location>
        <begin position="3"/>
        <end position="150"/>
    </location>
</feature>
<evidence type="ECO:0000259" key="3">
    <source>
        <dbReference type="PROSITE" id="PS51186"/>
    </source>
</evidence>
<evidence type="ECO:0000256" key="2">
    <source>
        <dbReference type="ARBA" id="ARBA00023315"/>
    </source>
</evidence>
<dbReference type="PANTHER" id="PTHR43877">
    <property type="entry name" value="AMINOALKYLPHOSPHONATE N-ACETYLTRANSFERASE-RELATED-RELATED"/>
    <property type="match status" value="1"/>
</dbReference>
<organism evidence="4 5">
    <name type="scientific">Congregibacter brevis</name>
    <dbReference type="NCBI Taxonomy" id="3081201"/>
    <lineage>
        <taxon>Bacteria</taxon>
        <taxon>Pseudomonadati</taxon>
        <taxon>Pseudomonadota</taxon>
        <taxon>Gammaproteobacteria</taxon>
        <taxon>Cellvibrionales</taxon>
        <taxon>Halieaceae</taxon>
        <taxon>Congregibacter</taxon>
    </lineage>
</organism>
<proteinExistence type="predicted"/>
<keyword evidence="5" id="KW-1185">Reference proteome</keyword>
<gene>
    <name evidence="4" type="ORF">R0137_14390</name>
</gene>
<evidence type="ECO:0000313" key="5">
    <source>
        <dbReference type="Proteomes" id="UP001626549"/>
    </source>
</evidence>
<dbReference type="InterPro" id="IPR016181">
    <property type="entry name" value="Acyl_CoA_acyltransferase"/>
</dbReference>
<dbReference type="CDD" id="cd04301">
    <property type="entry name" value="NAT_SF"/>
    <property type="match status" value="1"/>
</dbReference>
<dbReference type="SUPFAM" id="SSF55729">
    <property type="entry name" value="Acyl-CoA N-acyltransferases (Nat)"/>
    <property type="match status" value="1"/>
</dbReference>
<dbReference type="RefSeq" id="WP_407327103.1">
    <property type="nucleotide sequence ID" value="NZ_CP136865.1"/>
</dbReference>
<evidence type="ECO:0000313" key="4">
    <source>
        <dbReference type="EMBL" id="WOJ96424.1"/>
    </source>
</evidence>
<sequence length="156" mass="16793">MTANIREATLGDIDAILAIDGAYSPVFNLAENYIRLLGSSGLLVVATREDILCGFAACSRVLDEATLLNLVVEPSSQGLGVARLLLKTTTDRLVHGGVTRLMLEVRASNEPAQSLYRSIGFTKDGLREHYYRGLNGARSEAAVLMSRQLENPNAGT</sequence>
<dbReference type="EC" id="2.3.1.-" evidence="4"/>
<dbReference type="GO" id="GO:0016746">
    <property type="term" value="F:acyltransferase activity"/>
    <property type="evidence" value="ECO:0007669"/>
    <property type="project" value="UniProtKB-KW"/>
</dbReference>
<dbReference type="Gene3D" id="3.40.630.30">
    <property type="match status" value="1"/>
</dbReference>
<keyword evidence="1 4" id="KW-0808">Transferase</keyword>
<protein>
    <submittedName>
        <fullName evidence="4">GNAT family N-acetyltransferase</fullName>
        <ecNumber evidence="4">2.3.1.-</ecNumber>
    </submittedName>
</protein>
<dbReference type="Proteomes" id="UP001626549">
    <property type="component" value="Chromosome"/>
</dbReference>
<dbReference type="Pfam" id="PF00583">
    <property type="entry name" value="Acetyltransf_1"/>
    <property type="match status" value="1"/>
</dbReference>
<evidence type="ECO:0000256" key="1">
    <source>
        <dbReference type="ARBA" id="ARBA00022679"/>
    </source>
</evidence>
<dbReference type="PANTHER" id="PTHR43877:SF2">
    <property type="entry name" value="AMINOALKYLPHOSPHONATE N-ACETYLTRANSFERASE-RELATED"/>
    <property type="match status" value="1"/>
</dbReference>
<dbReference type="EMBL" id="CP136865">
    <property type="protein sequence ID" value="WOJ96424.1"/>
    <property type="molecule type" value="Genomic_DNA"/>
</dbReference>
<dbReference type="InterPro" id="IPR050832">
    <property type="entry name" value="Bact_Acetyltransf"/>
</dbReference>
<name>A0ABZ0ICX6_9GAMM</name>
<reference evidence="4 5" key="1">
    <citation type="submission" date="2023-10" db="EMBL/GenBank/DDBJ databases">
        <title>Two novel species belonging to the OM43/NOR5 clade.</title>
        <authorList>
            <person name="Park M."/>
        </authorList>
    </citation>
    <scope>NUCLEOTIDE SEQUENCE [LARGE SCALE GENOMIC DNA]</scope>
    <source>
        <strain evidence="4 5">IMCC45268</strain>
    </source>
</reference>